<evidence type="ECO:0000313" key="3">
    <source>
        <dbReference type="EMBL" id="GJD59298.1"/>
    </source>
</evidence>
<evidence type="ECO:0000313" key="4">
    <source>
        <dbReference type="EMBL" id="VUF16022.1"/>
    </source>
</evidence>
<gene>
    <name evidence="3" type="ORF">IFDJLNFL_5226</name>
    <name evidence="4" type="ORF">MTDSW087_05771</name>
</gene>
<protein>
    <submittedName>
        <fullName evidence="4">Uncharacterized protein</fullName>
    </submittedName>
</protein>
<feature type="compositionally biased region" description="Basic and acidic residues" evidence="1">
    <location>
        <begin position="118"/>
        <end position="129"/>
    </location>
</feature>
<evidence type="ECO:0000256" key="2">
    <source>
        <dbReference type="SAM" id="Phobius"/>
    </source>
</evidence>
<dbReference type="EMBL" id="CABFVH010000085">
    <property type="protein sequence ID" value="VUF16022.1"/>
    <property type="molecule type" value="Genomic_DNA"/>
</dbReference>
<reference evidence="4 5" key="1">
    <citation type="submission" date="2019-06" db="EMBL/GenBank/DDBJ databases">
        <authorList>
            <person name="Rodrigo-Torres L."/>
            <person name="Arahal R. D."/>
            <person name="Lucena T."/>
        </authorList>
    </citation>
    <scope>NUCLEOTIDE SEQUENCE [LARGE SCALE GENOMIC DNA]</scope>
    <source>
        <strain evidence="4 5">SW08-7</strain>
    </source>
</reference>
<feature type="transmembrane region" description="Helical" evidence="2">
    <location>
        <begin position="12"/>
        <end position="35"/>
    </location>
</feature>
<organism evidence="4 5">
    <name type="scientific">Methylobacterium dankookense</name>
    <dbReference type="NCBI Taxonomy" id="560405"/>
    <lineage>
        <taxon>Bacteria</taxon>
        <taxon>Pseudomonadati</taxon>
        <taxon>Pseudomonadota</taxon>
        <taxon>Alphaproteobacteria</taxon>
        <taxon>Hyphomicrobiales</taxon>
        <taxon>Methylobacteriaceae</taxon>
        <taxon>Methylobacterium</taxon>
    </lineage>
</organism>
<dbReference type="AlphaFoldDB" id="A0A564G7I8"/>
<dbReference type="EMBL" id="BPQI01000200">
    <property type="protein sequence ID" value="GJD59298.1"/>
    <property type="molecule type" value="Genomic_DNA"/>
</dbReference>
<keyword evidence="2" id="KW-0812">Transmembrane</keyword>
<evidence type="ECO:0000313" key="6">
    <source>
        <dbReference type="Proteomes" id="UP001055303"/>
    </source>
</evidence>
<reference evidence="3" key="2">
    <citation type="journal article" date="2021" name="Front. Microbiol.">
        <title>Comprehensive Comparative Genomics and Phenotyping of Methylobacterium Species.</title>
        <authorList>
            <person name="Alessa O."/>
            <person name="Ogura Y."/>
            <person name="Fujitani Y."/>
            <person name="Takami H."/>
            <person name="Hayashi T."/>
            <person name="Sahin N."/>
            <person name="Tani A."/>
        </authorList>
    </citation>
    <scope>NUCLEOTIDE SEQUENCE</scope>
    <source>
        <strain evidence="3">DSM 22415</strain>
    </source>
</reference>
<name>A0A564G7I8_9HYPH</name>
<proteinExistence type="predicted"/>
<keyword evidence="2" id="KW-1133">Transmembrane helix</keyword>
<accession>A0A564G7I8</accession>
<evidence type="ECO:0000313" key="5">
    <source>
        <dbReference type="Proteomes" id="UP000401717"/>
    </source>
</evidence>
<keyword evidence="2" id="KW-0472">Membrane</keyword>
<dbReference type="RefSeq" id="WP_186384042.1">
    <property type="nucleotide sequence ID" value="NZ_BPQI01000200.1"/>
</dbReference>
<evidence type="ECO:0000256" key="1">
    <source>
        <dbReference type="SAM" id="MobiDB-lite"/>
    </source>
</evidence>
<reference evidence="3" key="3">
    <citation type="submission" date="2021-08" db="EMBL/GenBank/DDBJ databases">
        <authorList>
            <person name="Tani A."/>
            <person name="Ola A."/>
            <person name="Ogura Y."/>
            <person name="Katsura K."/>
            <person name="Hayashi T."/>
        </authorList>
    </citation>
    <scope>NUCLEOTIDE SEQUENCE</scope>
    <source>
        <strain evidence="3">DSM 22415</strain>
    </source>
</reference>
<sequence>MAAPEALQQLDSWPAILGGIAAAIAAVLVPLNGFVKTLLDYRTEALKAEKLKPEVARDVATTAGGAVYDSMATADLTAAIKDLAAAIRADTASDEAHHSSRLASVLDTLMTRLDHFDGEHRKGESDHRKGGGFWPSR</sequence>
<dbReference type="Proteomes" id="UP000401717">
    <property type="component" value="Unassembled WGS sequence"/>
</dbReference>
<feature type="region of interest" description="Disordered" evidence="1">
    <location>
        <begin position="118"/>
        <end position="137"/>
    </location>
</feature>
<dbReference type="Proteomes" id="UP001055303">
    <property type="component" value="Unassembled WGS sequence"/>
</dbReference>
<keyword evidence="6" id="KW-1185">Reference proteome</keyword>